<comment type="subcellular location">
    <subcellularLocation>
        <location evidence="1">Cell membrane</location>
        <topology evidence="1">Single-pass membrane protein</topology>
    </subcellularLocation>
</comment>
<dbReference type="EMBL" id="CP022163">
    <property type="protein sequence ID" value="ATB28810.1"/>
    <property type="molecule type" value="Genomic_DNA"/>
</dbReference>
<dbReference type="OrthoDB" id="9783110at2"/>
<reference evidence="10 11" key="1">
    <citation type="submission" date="2017-06" db="EMBL/GenBank/DDBJ databases">
        <authorList>
            <person name="Kim H.J."/>
            <person name="Triplett B.A."/>
        </authorList>
    </citation>
    <scope>NUCLEOTIDE SEQUENCE [LARGE SCALE GENOMIC DNA]</scope>
    <source>
        <strain evidence="10 11">DSM 14713</strain>
    </source>
</reference>
<keyword evidence="4 8" id="KW-0812">Transmembrane</keyword>
<keyword evidence="10" id="KW-0969">Cilium</keyword>
<dbReference type="PANTHER" id="PTHR30329">
    <property type="entry name" value="STATOR ELEMENT OF FLAGELLAR MOTOR COMPLEX"/>
    <property type="match status" value="1"/>
</dbReference>
<evidence type="ECO:0000313" key="11">
    <source>
        <dbReference type="Proteomes" id="UP000217289"/>
    </source>
</evidence>
<dbReference type="PROSITE" id="PS51123">
    <property type="entry name" value="OMPA_2"/>
    <property type="match status" value="1"/>
</dbReference>
<dbReference type="AlphaFoldDB" id="A0A250IC76"/>
<keyword evidence="10" id="KW-0282">Flagellum</keyword>
<evidence type="ECO:0000313" key="10">
    <source>
        <dbReference type="EMBL" id="ATB28810.1"/>
    </source>
</evidence>
<accession>A0A250IC76</accession>
<dbReference type="RefSeq" id="WP_095977455.1">
    <property type="nucleotide sequence ID" value="NZ_CP022163.1"/>
</dbReference>
<dbReference type="CDD" id="cd07185">
    <property type="entry name" value="OmpA_C-like"/>
    <property type="match status" value="1"/>
</dbReference>
<keyword evidence="10" id="KW-0966">Cell projection</keyword>
<dbReference type="Proteomes" id="UP000217289">
    <property type="component" value="Chromosome"/>
</dbReference>
<dbReference type="InterPro" id="IPR036737">
    <property type="entry name" value="OmpA-like_sf"/>
</dbReference>
<dbReference type="InterPro" id="IPR050330">
    <property type="entry name" value="Bact_OuterMem_StrucFunc"/>
</dbReference>
<evidence type="ECO:0000256" key="1">
    <source>
        <dbReference type="ARBA" id="ARBA00004162"/>
    </source>
</evidence>
<evidence type="ECO:0000256" key="5">
    <source>
        <dbReference type="ARBA" id="ARBA00022989"/>
    </source>
</evidence>
<evidence type="ECO:0000256" key="8">
    <source>
        <dbReference type="SAM" id="Phobius"/>
    </source>
</evidence>
<dbReference type="GO" id="GO:0005886">
    <property type="term" value="C:plasma membrane"/>
    <property type="evidence" value="ECO:0007669"/>
    <property type="project" value="UniProtKB-SubCell"/>
</dbReference>
<evidence type="ECO:0000256" key="6">
    <source>
        <dbReference type="ARBA" id="ARBA00023136"/>
    </source>
</evidence>
<dbReference type="PANTHER" id="PTHR30329:SF21">
    <property type="entry name" value="LIPOPROTEIN YIAD-RELATED"/>
    <property type="match status" value="1"/>
</dbReference>
<keyword evidence="3" id="KW-1003">Cell membrane</keyword>
<dbReference type="Gene3D" id="3.30.1330.60">
    <property type="entry name" value="OmpA-like domain"/>
    <property type="match status" value="1"/>
</dbReference>
<dbReference type="Pfam" id="PF00691">
    <property type="entry name" value="OmpA"/>
    <property type="match status" value="1"/>
</dbReference>
<evidence type="ECO:0000256" key="2">
    <source>
        <dbReference type="ARBA" id="ARBA00008914"/>
    </source>
</evidence>
<keyword evidence="6 7" id="KW-0472">Membrane</keyword>
<feature type="domain" description="OmpA-like" evidence="9">
    <location>
        <begin position="90"/>
        <end position="209"/>
    </location>
</feature>
<organism evidence="10 11">
    <name type="scientific">Melittangium boletus DSM 14713</name>
    <dbReference type="NCBI Taxonomy" id="1294270"/>
    <lineage>
        <taxon>Bacteria</taxon>
        <taxon>Pseudomonadati</taxon>
        <taxon>Myxococcota</taxon>
        <taxon>Myxococcia</taxon>
        <taxon>Myxococcales</taxon>
        <taxon>Cystobacterineae</taxon>
        <taxon>Archangiaceae</taxon>
        <taxon>Melittangium</taxon>
    </lineage>
</organism>
<sequence length="209" mass="23071">MKEDPELQALLHGGGQDDELWLISYADLLTLLIGFFVLLLAVSPPKTAQFERMAASLTGEATPLEELKEKVDTFITQEGLEKKVLTRQESDGLAIEFKDALLFDSGSADIRADGAAAITSIARMLQTLPSRGLIIEGYTDDVPIRTSRFASNWELSSQRAINVRAALEQSGVGRERMSVRGFADTRRVDVQAPPEEQRAANRRVVIRVE</sequence>
<comment type="similarity">
    <text evidence="2">Belongs to the MotB family.</text>
</comment>
<keyword evidence="5 8" id="KW-1133">Transmembrane helix</keyword>
<evidence type="ECO:0000259" key="9">
    <source>
        <dbReference type="PROSITE" id="PS51123"/>
    </source>
</evidence>
<evidence type="ECO:0000256" key="4">
    <source>
        <dbReference type="ARBA" id="ARBA00022692"/>
    </source>
</evidence>
<gene>
    <name evidence="10" type="ORF">MEBOL_002259</name>
</gene>
<dbReference type="SUPFAM" id="SSF103088">
    <property type="entry name" value="OmpA-like"/>
    <property type="match status" value="1"/>
</dbReference>
<dbReference type="KEGG" id="mbd:MEBOL_002259"/>
<protein>
    <submittedName>
        <fullName evidence="10">Flagellar motor rotation protein MotB</fullName>
    </submittedName>
</protein>
<dbReference type="Pfam" id="PF13677">
    <property type="entry name" value="MotB_plug"/>
    <property type="match status" value="1"/>
</dbReference>
<proteinExistence type="inferred from homology"/>
<name>A0A250IC76_9BACT</name>
<feature type="transmembrane region" description="Helical" evidence="8">
    <location>
        <begin position="20"/>
        <end position="42"/>
    </location>
</feature>
<evidence type="ECO:0000256" key="3">
    <source>
        <dbReference type="ARBA" id="ARBA00022475"/>
    </source>
</evidence>
<dbReference type="InterPro" id="IPR025713">
    <property type="entry name" value="MotB-like_N_dom"/>
</dbReference>
<keyword evidence="11" id="KW-1185">Reference proteome</keyword>
<evidence type="ECO:0000256" key="7">
    <source>
        <dbReference type="PROSITE-ProRule" id="PRU00473"/>
    </source>
</evidence>
<dbReference type="InterPro" id="IPR006665">
    <property type="entry name" value="OmpA-like"/>
</dbReference>